<dbReference type="OrthoDB" id="2322499at2759"/>
<evidence type="ECO:0000259" key="2">
    <source>
        <dbReference type="PROSITE" id="PS50181"/>
    </source>
</evidence>
<feature type="domain" description="F-box" evidence="2">
    <location>
        <begin position="91"/>
        <end position="140"/>
    </location>
</feature>
<organism evidence="3 4">
    <name type="scientific">Macrolepiota fuliginosa MF-IS2</name>
    <dbReference type="NCBI Taxonomy" id="1400762"/>
    <lineage>
        <taxon>Eukaryota</taxon>
        <taxon>Fungi</taxon>
        <taxon>Dikarya</taxon>
        <taxon>Basidiomycota</taxon>
        <taxon>Agaricomycotina</taxon>
        <taxon>Agaricomycetes</taxon>
        <taxon>Agaricomycetidae</taxon>
        <taxon>Agaricales</taxon>
        <taxon>Agaricineae</taxon>
        <taxon>Agaricaceae</taxon>
        <taxon>Macrolepiota</taxon>
    </lineage>
</organism>
<protein>
    <recommendedName>
        <fullName evidence="2">F-box domain-containing protein</fullName>
    </recommendedName>
</protein>
<proteinExistence type="predicted"/>
<comment type="caution">
    <text evidence="3">The sequence shown here is derived from an EMBL/GenBank/DDBJ whole genome shotgun (WGS) entry which is preliminary data.</text>
</comment>
<name>A0A9P6C1V7_9AGAR</name>
<keyword evidence="4" id="KW-1185">Reference proteome</keyword>
<dbReference type="CDD" id="cd09917">
    <property type="entry name" value="F-box_SF"/>
    <property type="match status" value="1"/>
</dbReference>
<dbReference type="SUPFAM" id="SSF81383">
    <property type="entry name" value="F-box domain"/>
    <property type="match status" value="1"/>
</dbReference>
<sequence>MHLNAYQSHGEESAPDTSVPNMMTSTSSPFPSTPSTSNPSREVSKRPSKRQKFDEDAYQPVQPVVSPEPSPGAPQVIRSNDRRVRGRRGHLKMMTEIPLDTLYEIFGQLDPVDLLHLSWSSKRLNTIVMGKASRFLWENAFARLYASKNPPPACPTDTNLAQYARFLFGKKCMECGIANAVYDSWMMQFRTCGKCVLSESFMPWDCSCSSFCQRAQFGFIFCKNRGFFKRSEHDQLKAKVESLQGLENEAKLSTFWEEWNRARENRVQGRLDYDDWKLAKKRERKDELELLRSERQKSILRRLEGLGWKESKIRQINHNTMCGLTDLLKAKPLTDREWKHLESRLVSQLQNLDAAYSKKKRQAKYLARFQILGARIACLRGSIPPAFLPRVEDFAILEPYRTRVFSNTDEEVEIVLNDEELFQSLAGWNELRRHHFLSLLPSSLAEVKMLDPLELGSALFLLEGGHPEFIVTFADVCLYRSRLLDTIPDDAPEESTTLKDLFSSRPWDWDSGKFYFDHEVHKIACSIMVLIGRDPLTTTASEMDKLGPKVLLRCLQCSSGATERPWKGAIRHEAELHSNGIELPTERKWEVIRKA</sequence>
<dbReference type="AlphaFoldDB" id="A0A9P6C1V7"/>
<dbReference type="PROSITE" id="PS50181">
    <property type="entry name" value="FBOX"/>
    <property type="match status" value="1"/>
</dbReference>
<gene>
    <name evidence="3" type="ORF">P691DRAFT_775104</name>
</gene>
<reference evidence="3" key="1">
    <citation type="submission" date="2020-11" db="EMBL/GenBank/DDBJ databases">
        <authorList>
            <consortium name="DOE Joint Genome Institute"/>
            <person name="Ahrendt S."/>
            <person name="Riley R."/>
            <person name="Andreopoulos W."/>
            <person name="Labutti K."/>
            <person name="Pangilinan J."/>
            <person name="Ruiz-Duenas F.J."/>
            <person name="Barrasa J.M."/>
            <person name="Sanchez-Garcia M."/>
            <person name="Camarero S."/>
            <person name="Miyauchi S."/>
            <person name="Serrano A."/>
            <person name="Linde D."/>
            <person name="Babiker R."/>
            <person name="Drula E."/>
            <person name="Ayuso-Fernandez I."/>
            <person name="Pacheco R."/>
            <person name="Padilla G."/>
            <person name="Ferreira P."/>
            <person name="Barriuso J."/>
            <person name="Kellner H."/>
            <person name="Castanera R."/>
            <person name="Alfaro M."/>
            <person name="Ramirez L."/>
            <person name="Pisabarro A.G."/>
            <person name="Kuo A."/>
            <person name="Tritt A."/>
            <person name="Lipzen A."/>
            <person name="He G."/>
            <person name="Yan M."/>
            <person name="Ng V."/>
            <person name="Cullen D."/>
            <person name="Martin F."/>
            <person name="Rosso M.-N."/>
            <person name="Henrissat B."/>
            <person name="Hibbett D."/>
            <person name="Martinez A.T."/>
            <person name="Grigoriev I.V."/>
        </authorList>
    </citation>
    <scope>NUCLEOTIDE SEQUENCE</scope>
    <source>
        <strain evidence="3">MF-IS2</strain>
    </source>
</reference>
<feature type="region of interest" description="Disordered" evidence="1">
    <location>
        <begin position="1"/>
        <end position="87"/>
    </location>
</feature>
<evidence type="ECO:0000313" key="3">
    <source>
        <dbReference type="EMBL" id="KAF9448881.1"/>
    </source>
</evidence>
<evidence type="ECO:0000256" key="1">
    <source>
        <dbReference type="SAM" id="MobiDB-lite"/>
    </source>
</evidence>
<evidence type="ECO:0000313" key="4">
    <source>
        <dbReference type="Proteomes" id="UP000807342"/>
    </source>
</evidence>
<dbReference type="Proteomes" id="UP000807342">
    <property type="component" value="Unassembled WGS sequence"/>
</dbReference>
<dbReference type="InterPro" id="IPR036047">
    <property type="entry name" value="F-box-like_dom_sf"/>
</dbReference>
<dbReference type="EMBL" id="MU151147">
    <property type="protein sequence ID" value="KAF9448881.1"/>
    <property type="molecule type" value="Genomic_DNA"/>
</dbReference>
<accession>A0A9P6C1V7</accession>
<dbReference type="Pfam" id="PF00646">
    <property type="entry name" value="F-box"/>
    <property type="match status" value="1"/>
</dbReference>
<dbReference type="InterPro" id="IPR001810">
    <property type="entry name" value="F-box_dom"/>
</dbReference>
<feature type="compositionally biased region" description="Low complexity" evidence="1">
    <location>
        <begin position="24"/>
        <end position="40"/>
    </location>
</feature>